<dbReference type="Proteomes" id="UP001497457">
    <property type="component" value="Chromosome 31b"/>
</dbReference>
<evidence type="ECO:0000256" key="12">
    <source>
        <dbReference type="SAM" id="MobiDB-lite"/>
    </source>
</evidence>
<dbReference type="Gene3D" id="3.20.20.70">
    <property type="entry name" value="Aldolase class I"/>
    <property type="match status" value="1"/>
</dbReference>
<dbReference type="InterPro" id="IPR045247">
    <property type="entry name" value="Oye-like"/>
</dbReference>
<keyword evidence="11" id="KW-0275">Fatty acid biosynthesis</keyword>
<evidence type="ECO:0000256" key="2">
    <source>
        <dbReference type="ARBA" id="ARBA00005979"/>
    </source>
</evidence>
<dbReference type="GO" id="GO:0009695">
    <property type="term" value="P:jasmonic acid biosynthetic process"/>
    <property type="evidence" value="ECO:0007669"/>
    <property type="project" value="UniProtKB-ARBA"/>
</dbReference>
<dbReference type="GO" id="GO:0016491">
    <property type="term" value="F:oxidoreductase activity"/>
    <property type="evidence" value="ECO:0007669"/>
    <property type="project" value="UniProtKB-KW"/>
</dbReference>
<keyword evidence="7" id="KW-0276">Fatty acid metabolism</keyword>
<evidence type="ECO:0000256" key="10">
    <source>
        <dbReference type="ARBA" id="ARBA00023098"/>
    </source>
</evidence>
<name>A0ABC9D5Z4_9POAL</name>
<evidence type="ECO:0000256" key="7">
    <source>
        <dbReference type="ARBA" id="ARBA00022832"/>
    </source>
</evidence>
<keyword evidence="9" id="KW-0560">Oxidoreductase</keyword>
<evidence type="ECO:0000256" key="5">
    <source>
        <dbReference type="ARBA" id="ARBA00022643"/>
    </source>
</evidence>
<proteinExistence type="inferred from homology"/>
<dbReference type="PANTHER" id="PTHR22893">
    <property type="entry name" value="NADH OXIDOREDUCTASE-RELATED"/>
    <property type="match status" value="1"/>
</dbReference>
<feature type="compositionally biased region" description="Polar residues" evidence="12">
    <location>
        <begin position="128"/>
        <end position="138"/>
    </location>
</feature>
<evidence type="ECO:0000256" key="9">
    <source>
        <dbReference type="ARBA" id="ARBA00023002"/>
    </source>
</evidence>
<keyword evidence="10" id="KW-0443">Lipid metabolism</keyword>
<keyword evidence="15" id="KW-1185">Reference proteome</keyword>
<accession>A0ABC9D5Z4</accession>
<evidence type="ECO:0000256" key="3">
    <source>
        <dbReference type="ARBA" id="ARBA00022516"/>
    </source>
</evidence>
<keyword evidence="5" id="KW-0288">FMN</keyword>
<dbReference type="InterPro" id="IPR001155">
    <property type="entry name" value="OxRdtase_FMN_N"/>
</dbReference>
<dbReference type="AlphaFoldDB" id="A0ABC9D5Z4"/>
<dbReference type="Pfam" id="PF00724">
    <property type="entry name" value="Oxidored_FMN"/>
    <property type="match status" value="1"/>
</dbReference>
<dbReference type="FunFam" id="3.20.20.70:FF:000073">
    <property type="entry name" value="12-oxophytodienoate reductase 3"/>
    <property type="match status" value="1"/>
</dbReference>
<evidence type="ECO:0000313" key="15">
    <source>
        <dbReference type="Proteomes" id="UP001497457"/>
    </source>
</evidence>
<sequence>MGGGNGEAGDGDGDTATIPLLTPYKMGRFQLSHRVVLAPLTRCRSYGYVPQPHAAVYYAQRATKGGLLIAEATGVSHSAQGYPDTPGIWTREQVEAWKPVVDAVHAKGGVFFCQIWHTGRASNYQFQPNGQAPVSSTDRPIAPKRSDDGLSVTTYPAPRRLAAEEIPAIVDDFRVAARNAMEAGFDGVEIHAAHGYLLDQFLKDGVNDRADDAYGGSLPNRCRFALEVVAAVSREVGAGRVGVRLSPYTEHMDATDSDPDALGAHMARELGRLGVLYLHAVEPRMVRPYERGETRHSLRPMRDAFGGTFVVAGGYTREDGDRAVAGGYADLVAFGRVFLANPDLPRRFQLGAPLNEYDRKTFYTADPVVGYTDYPFLDDLPK</sequence>
<dbReference type="GO" id="GO:0031408">
    <property type="term" value="P:oxylipin biosynthetic process"/>
    <property type="evidence" value="ECO:0007669"/>
    <property type="project" value="UniProtKB-KW"/>
</dbReference>
<keyword evidence="8" id="KW-0521">NADP</keyword>
<evidence type="ECO:0000313" key="14">
    <source>
        <dbReference type="EMBL" id="CAL5031877.1"/>
    </source>
</evidence>
<dbReference type="CDD" id="cd02933">
    <property type="entry name" value="OYE_like_FMN"/>
    <property type="match status" value="1"/>
</dbReference>
<evidence type="ECO:0000256" key="11">
    <source>
        <dbReference type="ARBA" id="ARBA00023160"/>
    </source>
</evidence>
<evidence type="ECO:0000259" key="13">
    <source>
        <dbReference type="Pfam" id="PF00724"/>
    </source>
</evidence>
<feature type="region of interest" description="Disordered" evidence="12">
    <location>
        <begin position="128"/>
        <end position="152"/>
    </location>
</feature>
<organism evidence="14 15">
    <name type="scientific">Urochloa decumbens</name>
    <dbReference type="NCBI Taxonomy" id="240449"/>
    <lineage>
        <taxon>Eukaryota</taxon>
        <taxon>Viridiplantae</taxon>
        <taxon>Streptophyta</taxon>
        <taxon>Embryophyta</taxon>
        <taxon>Tracheophyta</taxon>
        <taxon>Spermatophyta</taxon>
        <taxon>Magnoliopsida</taxon>
        <taxon>Liliopsida</taxon>
        <taxon>Poales</taxon>
        <taxon>Poaceae</taxon>
        <taxon>PACMAD clade</taxon>
        <taxon>Panicoideae</taxon>
        <taxon>Panicodae</taxon>
        <taxon>Paniceae</taxon>
        <taxon>Melinidinae</taxon>
        <taxon>Urochloa</taxon>
    </lineage>
</organism>
<protein>
    <recommendedName>
        <fullName evidence="13">NADH:flavin oxidoreductase/NADH oxidase N-terminal domain-containing protein</fullName>
    </recommendedName>
</protein>
<dbReference type="SUPFAM" id="SSF51395">
    <property type="entry name" value="FMN-linked oxidoreductases"/>
    <property type="match status" value="1"/>
</dbReference>
<gene>
    <name evidence="14" type="ORF">URODEC1_LOCUS81961</name>
</gene>
<evidence type="ECO:0000256" key="1">
    <source>
        <dbReference type="ARBA" id="ARBA00001917"/>
    </source>
</evidence>
<comment type="similarity">
    <text evidence="2">Belongs to the NADH:flavin oxidoreductase/NADH oxidase family.</text>
</comment>
<comment type="cofactor">
    <cofactor evidence="1">
        <name>FMN</name>
        <dbReference type="ChEBI" id="CHEBI:58210"/>
    </cofactor>
</comment>
<dbReference type="PANTHER" id="PTHR22893:SF132">
    <property type="entry name" value="12-OXO-PHYTODIENOIC ACID REDUCTASE"/>
    <property type="match status" value="1"/>
</dbReference>
<keyword evidence="4" id="KW-0285">Flavoprotein</keyword>
<evidence type="ECO:0000256" key="6">
    <source>
        <dbReference type="ARBA" id="ARBA00022767"/>
    </source>
</evidence>
<feature type="domain" description="NADH:flavin oxidoreductase/NADH oxidase N-terminal" evidence="13">
    <location>
        <begin position="20"/>
        <end position="354"/>
    </location>
</feature>
<dbReference type="EMBL" id="OZ075141">
    <property type="protein sequence ID" value="CAL5031877.1"/>
    <property type="molecule type" value="Genomic_DNA"/>
</dbReference>
<evidence type="ECO:0000256" key="8">
    <source>
        <dbReference type="ARBA" id="ARBA00022857"/>
    </source>
</evidence>
<dbReference type="InterPro" id="IPR013785">
    <property type="entry name" value="Aldolase_TIM"/>
</dbReference>
<keyword evidence="6" id="KW-0925">Oxylipin biosynthesis</keyword>
<keyword evidence="3" id="KW-0444">Lipid biosynthesis</keyword>
<evidence type="ECO:0000256" key="4">
    <source>
        <dbReference type="ARBA" id="ARBA00022630"/>
    </source>
</evidence>
<reference evidence="14" key="1">
    <citation type="submission" date="2024-10" db="EMBL/GenBank/DDBJ databases">
        <authorList>
            <person name="Ryan C."/>
        </authorList>
    </citation>
    <scope>NUCLEOTIDE SEQUENCE [LARGE SCALE GENOMIC DNA]</scope>
</reference>